<gene>
    <name evidence="1" type="ORF">SAMN02927921_02797</name>
</gene>
<name>A0A1K1QSF5_9FLAO</name>
<protein>
    <submittedName>
        <fullName evidence="1">Outer membrane insertion C-terminal signal</fullName>
    </submittedName>
</protein>
<keyword evidence="2" id="KW-1185">Reference proteome</keyword>
<evidence type="ECO:0000313" key="2">
    <source>
        <dbReference type="Proteomes" id="UP000182248"/>
    </source>
</evidence>
<reference evidence="1 2" key="1">
    <citation type="submission" date="2016-11" db="EMBL/GenBank/DDBJ databases">
        <authorList>
            <person name="Jaros S."/>
            <person name="Januszkiewicz K."/>
            <person name="Wedrychowicz H."/>
        </authorList>
    </citation>
    <scope>NUCLEOTIDE SEQUENCE [LARGE SCALE GENOMIC DNA]</scope>
    <source>
        <strain evidence="1 2">CGMCC 1.12145</strain>
    </source>
</reference>
<sequence>MSLLMVVTEVAGQEKFSDMIRLDYNINKSDDGVNIYETRIGGSKVFNLGRFRIGAAADLHKFDLDYTYTSQPATDMHFTGTYTLGTEFFVSYAIRDDWFFTAFVQPEIASDFRGDWTAEGFNFGYGGYFTRTWLHTGGATSSLTVGGEYTTAFGKLRFVPIVNYLRKINARWAYAIGYPYTYVSWKAGSNHTLKPILGLNAFYAGVQGWNGYFDDKEAVRYKLSYMSLNGRLNYEYDFNRGWQLTVGVGYTLYNTLDLYRDDTKDYTYDMASSPYISLGVNYKF</sequence>
<accession>A0A1K1QSF5</accession>
<organism evidence="1 2">
    <name type="scientific">Sinomicrobium oceani</name>
    <dbReference type="NCBI Taxonomy" id="1150368"/>
    <lineage>
        <taxon>Bacteria</taxon>
        <taxon>Pseudomonadati</taxon>
        <taxon>Bacteroidota</taxon>
        <taxon>Flavobacteriia</taxon>
        <taxon>Flavobacteriales</taxon>
        <taxon>Flavobacteriaceae</taxon>
        <taxon>Sinomicrobium</taxon>
    </lineage>
</organism>
<dbReference type="Proteomes" id="UP000182248">
    <property type="component" value="Unassembled WGS sequence"/>
</dbReference>
<dbReference type="AlphaFoldDB" id="A0A1K1QSF5"/>
<evidence type="ECO:0000313" key="1">
    <source>
        <dbReference type="EMBL" id="SFW62620.1"/>
    </source>
</evidence>
<dbReference type="STRING" id="1150368.SAMN02927921_02797"/>
<dbReference type="EMBL" id="FPJE01000015">
    <property type="protein sequence ID" value="SFW62620.1"/>
    <property type="molecule type" value="Genomic_DNA"/>
</dbReference>
<proteinExistence type="predicted"/>